<dbReference type="InterPro" id="IPR021215">
    <property type="entry name" value="DUF2752"/>
</dbReference>
<organism evidence="2 3">
    <name type="scientific">Robiginitalea aurantiaca</name>
    <dbReference type="NCBI Taxonomy" id="3056915"/>
    <lineage>
        <taxon>Bacteria</taxon>
        <taxon>Pseudomonadati</taxon>
        <taxon>Bacteroidota</taxon>
        <taxon>Flavobacteriia</taxon>
        <taxon>Flavobacteriales</taxon>
        <taxon>Flavobacteriaceae</taxon>
        <taxon>Robiginitalea</taxon>
    </lineage>
</organism>
<gene>
    <name evidence="2" type="ORF">QU605_04660</name>
</gene>
<feature type="transmembrane region" description="Helical" evidence="1">
    <location>
        <begin position="79"/>
        <end position="97"/>
    </location>
</feature>
<comment type="caution">
    <text evidence="2">The sequence shown here is derived from an EMBL/GenBank/DDBJ whole genome shotgun (WGS) entry which is preliminary data.</text>
</comment>
<dbReference type="EMBL" id="JAUDUY010000002">
    <property type="protein sequence ID" value="MDM9630747.1"/>
    <property type="molecule type" value="Genomic_DNA"/>
</dbReference>
<evidence type="ECO:0000256" key="1">
    <source>
        <dbReference type="SAM" id="Phobius"/>
    </source>
</evidence>
<keyword evidence="1" id="KW-0472">Membrane</keyword>
<evidence type="ECO:0000313" key="2">
    <source>
        <dbReference type="EMBL" id="MDM9630747.1"/>
    </source>
</evidence>
<sequence>MRPLLLIWMLQEKLMLPCLSKQVLGIDCPGCGLQRSVAFLLKGEFAASFLMYPALLPMLTLFGFLALNRFVNFRKENTIIAVLGGLTVFSILANYIIKLLN</sequence>
<keyword evidence="1" id="KW-0812">Transmembrane</keyword>
<dbReference type="RefSeq" id="WP_289724115.1">
    <property type="nucleotide sequence ID" value="NZ_JAUDUY010000002.1"/>
</dbReference>
<dbReference type="Pfam" id="PF10825">
    <property type="entry name" value="DUF2752"/>
    <property type="match status" value="1"/>
</dbReference>
<dbReference type="Proteomes" id="UP001174839">
    <property type="component" value="Unassembled WGS sequence"/>
</dbReference>
<protein>
    <submittedName>
        <fullName evidence="2">DUF2752 domain-containing protein</fullName>
    </submittedName>
</protein>
<feature type="transmembrane region" description="Helical" evidence="1">
    <location>
        <begin position="49"/>
        <end position="67"/>
    </location>
</feature>
<accession>A0ABT7WCV3</accession>
<reference evidence="2" key="1">
    <citation type="submission" date="2023-06" db="EMBL/GenBank/DDBJ databases">
        <title>Robiginitalea aurantiacus sp. nov. and Algoriphagus sediminis sp. nov., isolated from coastal sediment.</title>
        <authorList>
            <person name="Zhou Z.Y."/>
            <person name="An J."/>
            <person name="Jia Y.W."/>
            <person name="Du Z.J."/>
        </authorList>
    </citation>
    <scope>NUCLEOTIDE SEQUENCE</scope>
    <source>
        <strain evidence="2">M39</strain>
    </source>
</reference>
<name>A0ABT7WCV3_9FLAO</name>
<proteinExistence type="predicted"/>
<keyword evidence="1" id="KW-1133">Transmembrane helix</keyword>
<keyword evidence="3" id="KW-1185">Reference proteome</keyword>
<evidence type="ECO:0000313" key="3">
    <source>
        <dbReference type="Proteomes" id="UP001174839"/>
    </source>
</evidence>